<keyword evidence="3" id="KW-1185">Reference proteome</keyword>
<proteinExistence type="predicted"/>
<name>A0A8T1S9Q9_CHESE</name>
<sequence length="104" mass="11906">SSSPPPALHTQTQGNAAPLAWSGKQGGPGEQPGRKLQPKLAQKPWVLPPPDKRLFQQEEIHVRNKMSHAERPHRDKQHQYYESHGSDRHHEERRAKKPYLSNGR</sequence>
<reference evidence="2 3" key="1">
    <citation type="journal article" date="2020" name="G3 (Bethesda)">
        <title>Draft Genome of the Common Snapping Turtle, Chelydra serpentina, a Model for Phenotypic Plasticity in Reptiles.</title>
        <authorList>
            <person name="Das D."/>
            <person name="Singh S.K."/>
            <person name="Bierstedt J."/>
            <person name="Erickson A."/>
            <person name="Galli G.L.J."/>
            <person name="Crossley D.A. 2nd"/>
            <person name="Rhen T."/>
        </authorList>
    </citation>
    <scope>NUCLEOTIDE SEQUENCE [LARGE SCALE GENOMIC DNA]</scope>
    <source>
        <strain evidence="2">KW</strain>
    </source>
</reference>
<evidence type="ECO:0000313" key="3">
    <source>
        <dbReference type="Proteomes" id="UP000765507"/>
    </source>
</evidence>
<evidence type="ECO:0000313" key="2">
    <source>
        <dbReference type="EMBL" id="KAG6925601.1"/>
    </source>
</evidence>
<feature type="compositionally biased region" description="Basic and acidic residues" evidence="1">
    <location>
        <begin position="50"/>
        <end position="94"/>
    </location>
</feature>
<accession>A0A8T1S9Q9</accession>
<dbReference type="AlphaFoldDB" id="A0A8T1S9Q9"/>
<dbReference type="Proteomes" id="UP000765507">
    <property type="component" value="Unassembled WGS sequence"/>
</dbReference>
<feature type="non-terminal residue" evidence="2">
    <location>
        <position position="1"/>
    </location>
</feature>
<gene>
    <name evidence="2" type="ORF">G0U57_013836</name>
</gene>
<dbReference type="EMBL" id="JAHGAV010000396">
    <property type="protein sequence ID" value="KAG6925601.1"/>
    <property type="molecule type" value="Genomic_DNA"/>
</dbReference>
<feature type="non-terminal residue" evidence="2">
    <location>
        <position position="104"/>
    </location>
</feature>
<feature type="region of interest" description="Disordered" evidence="1">
    <location>
        <begin position="1"/>
        <end position="104"/>
    </location>
</feature>
<evidence type="ECO:0000256" key="1">
    <source>
        <dbReference type="SAM" id="MobiDB-lite"/>
    </source>
</evidence>
<comment type="caution">
    <text evidence="2">The sequence shown here is derived from an EMBL/GenBank/DDBJ whole genome shotgun (WGS) entry which is preliminary data.</text>
</comment>
<protein>
    <submittedName>
        <fullName evidence="2">Uncharacterized protein</fullName>
    </submittedName>
</protein>
<organism evidence="2 3">
    <name type="scientific">Chelydra serpentina</name>
    <name type="common">Snapping turtle</name>
    <name type="synonym">Testudo serpentina</name>
    <dbReference type="NCBI Taxonomy" id="8475"/>
    <lineage>
        <taxon>Eukaryota</taxon>
        <taxon>Metazoa</taxon>
        <taxon>Chordata</taxon>
        <taxon>Craniata</taxon>
        <taxon>Vertebrata</taxon>
        <taxon>Euteleostomi</taxon>
        <taxon>Archelosauria</taxon>
        <taxon>Testudinata</taxon>
        <taxon>Testudines</taxon>
        <taxon>Cryptodira</taxon>
        <taxon>Durocryptodira</taxon>
        <taxon>Americhelydia</taxon>
        <taxon>Chelydroidea</taxon>
        <taxon>Chelydridae</taxon>
        <taxon>Chelydra</taxon>
    </lineage>
</organism>